<sequence>MAQHKSDQPATQAIELSKKRRRSCEQEVSNSLSRCGAKNVSLDMSDVFQQAALVETNSLSFPTIEWSSDDEESSVSSSLEAQDSEDLDFLVGKKGMSKMALMGPPVALLDMKQDLKLLEIKQEMSSLSRKKRKISSPHMVRSIALTSDLSDLATCWNMCAH</sequence>
<evidence type="ECO:0000256" key="1">
    <source>
        <dbReference type="SAM" id="MobiDB-lite"/>
    </source>
</evidence>
<feature type="region of interest" description="Disordered" evidence="1">
    <location>
        <begin position="1"/>
        <end position="35"/>
    </location>
</feature>
<reference evidence="2" key="1">
    <citation type="submission" date="2021-01" db="EMBL/GenBank/DDBJ databases">
        <authorList>
            <person name="Corre E."/>
            <person name="Pelletier E."/>
            <person name="Niang G."/>
            <person name="Scheremetjew M."/>
            <person name="Finn R."/>
            <person name="Kale V."/>
            <person name="Holt S."/>
            <person name="Cochrane G."/>
            <person name="Meng A."/>
            <person name="Brown T."/>
            <person name="Cohen L."/>
        </authorList>
    </citation>
    <scope>NUCLEOTIDE SEQUENCE</scope>
    <source>
        <strain evidence="2">CCMP125</strain>
    </source>
</reference>
<protein>
    <submittedName>
        <fullName evidence="2">Uncharacterized protein</fullName>
    </submittedName>
</protein>
<dbReference type="AlphaFoldDB" id="A0A7S2Y590"/>
<gene>
    <name evidence="2" type="ORF">APAL1065_LOCUS86</name>
</gene>
<evidence type="ECO:0000313" key="2">
    <source>
        <dbReference type="EMBL" id="CAD9939286.1"/>
    </source>
</evidence>
<accession>A0A7S2Y590</accession>
<proteinExistence type="predicted"/>
<name>A0A7S2Y590_9STRA</name>
<organism evidence="2">
    <name type="scientific">Entomoneis paludosa</name>
    <dbReference type="NCBI Taxonomy" id="265537"/>
    <lineage>
        <taxon>Eukaryota</taxon>
        <taxon>Sar</taxon>
        <taxon>Stramenopiles</taxon>
        <taxon>Ochrophyta</taxon>
        <taxon>Bacillariophyta</taxon>
        <taxon>Bacillariophyceae</taxon>
        <taxon>Bacillariophycidae</taxon>
        <taxon>Entomoneidaceae</taxon>
        <taxon>Entomoneis</taxon>
    </lineage>
</organism>
<dbReference type="EMBL" id="HBHT01000136">
    <property type="protein sequence ID" value="CAD9939286.1"/>
    <property type="molecule type" value="Transcribed_RNA"/>
</dbReference>